<dbReference type="InterPro" id="IPR046373">
    <property type="entry name" value="Acyl-CoA_Oxase/DH_mid-dom_sf"/>
</dbReference>
<name>A0A8H8RFZ3_9HELO</name>
<dbReference type="InterPro" id="IPR055060">
    <property type="entry name" value="ACOX_C_alpha1"/>
</dbReference>
<dbReference type="InterPro" id="IPR036250">
    <property type="entry name" value="AcylCo_DH-like_C"/>
</dbReference>
<dbReference type="Gene3D" id="2.40.110.10">
    <property type="entry name" value="Butyryl-CoA Dehydrogenase, subunit A, domain 2"/>
    <property type="match status" value="1"/>
</dbReference>
<accession>A0A8H8RFZ3</accession>
<dbReference type="GO" id="GO:0005504">
    <property type="term" value="F:fatty acid binding"/>
    <property type="evidence" value="ECO:0007669"/>
    <property type="project" value="TreeGrafter"/>
</dbReference>
<dbReference type="PANTHER" id="PTHR10909:SF382">
    <property type="entry name" value="ACYL-COENZYME A OXIDASE"/>
    <property type="match status" value="1"/>
</dbReference>
<dbReference type="GO" id="GO:0003997">
    <property type="term" value="F:acyl-CoA oxidase activity"/>
    <property type="evidence" value="ECO:0007669"/>
    <property type="project" value="InterPro"/>
</dbReference>
<dbReference type="InterPro" id="IPR009100">
    <property type="entry name" value="AcylCoA_DH/oxidase_NM_dom_sf"/>
</dbReference>
<dbReference type="GO" id="GO:0005777">
    <property type="term" value="C:peroxisome"/>
    <property type="evidence" value="ECO:0007669"/>
    <property type="project" value="InterPro"/>
</dbReference>
<dbReference type="EMBL" id="QGMJ01000778">
    <property type="protein sequence ID" value="TVY33571.1"/>
    <property type="molecule type" value="Genomic_DNA"/>
</dbReference>
<gene>
    <name evidence="2" type="primary">ACOXL</name>
    <name evidence="2" type="ORF">LSUB1_G007227</name>
</gene>
<sequence>MAHVEFGTRFLTPSTYPSQDLLSLDAFSQDYDRLNEREQLQLSYQRARVISQTQTLEDILYLKPKFWLLYRDMIWTKDSAAATLVFIQYNLAAGTLAPFVLDRPDLVPLMKSILEFKTSAQYLLTEVGHGLDARNLETTATLLANGEFDLHSPTKDSAKYMPMTTPQEGFEREIADGLVRLIPKRAGSKIAGHSITTFDHVRLPSLALLGTLSKAPNLRTSFTAGIGRVGIGTLALATLNIPFLKMAAYIAGTYSFRRTVGGSDGRRSSIIHFRTQHVSIMHALAESAIFEAYADEAINKFVAEKNPAVQHALGACFKAAIGTATQTRLFQLSERCGAQGLFKHNQIIGLQLEARGINIAEGDILVLCIRLASELLIGRYEMPKPRDPSCLLARYEAGLFKEAQGLLKEIGGKHRSDEFNRLVLPLCQPLIEAIGCRMAYEAAVTANCHADLITLYEAGVMMRDRSWFVENLGMKRVAILRKEDRCIKKLMPHLKQLLEQTGAAPYVTAPIVSEDKWDGFVDQMETHIGPNTISQEDIHKNRLAMGGSKI</sequence>
<evidence type="ECO:0000259" key="1">
    <source>
        <dbReference type="Pfam" id="PF22924"/>
    </source>
</evidence>
<evidence type="ECO:0000313" key="3">
    <source>
        <dbReference type="Proteomes" id="UP000462212"/>
    </source>
</evidence>
<dbReference type="SUPFAM" id="SSF47203">
    <property type="entry name" value="Acyl-CoA dehydrogenase C-terminal domain-like"/>
    <property type="match status" value="1"/>
</dbReference>
<dbReference type="InterPro" id="IPR012258">
    <property type="entry name" value="Acyl-CoA_oxidase"/>
</dbReference>
<dbReference type="OrthoDB" id="538336at2759"/>
<dbReference type="Proteomes" id="UP000462212">
    <property type="component" value="Unassembled WGS sequence"/>
</dbReference>
<dbReference type="GO" id="GO:0033540">
    <property type="term" value="P:fatty acid beta-oxidation using acyl-CoA oxidase"/>
    <property type="evidence" value="ECO:0007669"/>
    <property type="project" value="TreeGrafter"/>
</dbReference>
<dbReference type="GO" id="GO:0055088">
    <property type="term" value="P:lipid homeostasis"/>
    <property type="evidence" value="ECO:0007669"/>
    <property type="project" value="TreeGrafter"/>
</dbReference>
<feature type="domain" description="Acyl-CoA oxidase C-alpha1" evidence="1">
    <location>
        <begin position="242"/>
        <end position="375"/>
    </location>
</feature>
<dbReference type="Gene3D" id="1.20.140.10">
    <property type="entry name" value="Butyryl-CoA Dehydrogenase, subunit A, domain 3"/>
    <property type="match status" value="1"/>
</dbReference>
<dbReference type="GO" id="GO:0071949">
    <property type="term" value="F:FAD binding"/>
    <property type="evidence" value="ECO:0007669"/>
    <property type="project" value="InterPro"/>
</dbReference>
<comment type="caution">
    <text evidence="2">The sequence shown here is derived from an EMBL/GenBank/DDBJ whole genome shotgun (WGS) entry which is preliminary data.</text>
</comment>
<dbReference type="AlphaFoldDB" id="A0A8H8RFZ3"/>
<proteinExistence type="predicted"/>
<dbReference type="SUPFAM" id="SSF56645">
    <property type="entry name" value="Acyl-CoA dehydrogenase NM domain-like"/>
    <property type="match status" value="1"/>
</dbReference>
<keyword evidence="3" id="KW-1185">Reference proteome</keyword>
<dbReference type="Pfam" id="PF22924">
    <property type="entry name" value="ACOX_C_alpha1"/>
    <property type="match status" value="1"/>
</dbReference>
<protein>
    <submittedName>
        <fullName evidence="2">Acyl-coenzyme A oxidase-like protein</fullName>
    </submittedName>
</protein>
<reference evidence="2 3" key="1">
    <citation type="submission" date="2018-05" db="EMBL/GenBank/DDBJ databases">
        <title>Genome sequencing and assembly of the regulated plant pathogen Lachnellula willkommii and related sister species for the development of diagnostic species identification markers.</title>
        <authorList>
            <person name="Giroux E."/>
            <person name="Bilodeau G."/>
        </authorList>
    </citation>
    <scope>NUCLEOTIDE SEQUENCE [LARGE SCALE GENOMIC DNA]</scope>
    <source>
        <strain evidence="2 3">CBS 197.66</strain>
    </source>
</reference>
<evidence type="ECO:0000313" key="2">
    <source>
        <dbReference type="EMBL" id="TVY33571.1"/>
    </source>
</evidence>
<dbReference type="PANTHER" id="PTHR10909">
    <property type="entry name" value="ELECTRON TRANSPORT OXIDOREDUCTASE"/>
    <property type="match status" value="1"/>
</dbReference>
<organism evidence="2 3">
    <name type="scientific">Lachnellula subtilissima</name>
    <dbReference type="NCBI Taxonomy" id="602034"/>
    <lineage>
        <taxon>Eukaryota</taxon>
        <taxon>Fungi</taxon>
        <taxon>Dikarya</taxon>
        <taxon>Ascomycota</taxon>
        <taxon>Pezizomycotina</taxon>
        <taxon>Leotiomycetes</taxon>
        <taxon>Helotiales</taxon>
        <taxon>Lachnaceae</taxon>
        <taxon>Lachnellula</taxon>
    </lineage>
</organism>